<feature type="transmembrane region" description="Helical" evidence="1">
    <location>
        <begin position="159"/>
        <end position="183"/>
    </location>
</feature>
<gene>
    <name evidence="2" type="ORF">WMSIL1_LOCUS1131</name>
</gene>
<keyword evidence="1" id="KW-0812">Transmembrane</keyword>
<evidence type="ECO:0000256" key="1">
    <source>
        <dbReference type="SAM" id="Phobius"/>
    </source>
</evidence>
<sequence length="184" mass="21124">VDARDYRLGRQWTAEIIATRHGRVICDVEVGWWRTRRVGNPPLISVIYLRVHYPIRLIIPVFFHLHFRPILIEEELREYMRVDYNLSSALALVISFCLEVLYYGVFTIVDSARLLPGLLVHYSQIPIILSELFNSPRHGTSGVEITGSRSAKRRCGGTGAFMFVHLLNFTFTWSLTLGSTLMIS</sequence>
<feature type="transmembrane region" description="Helical" evidence="1">
    <location>
        <begin position="87"/>
        <end position="109"/>
    </location>
</feature>
<protein>
    <submittedName>
        <fullName evidence="2">Uncharacterized protein</fullName>
    </submittedName>
</protein>
<evidence type="ECO:0000313" key="2">
    <source>
        <dbReference type="EMBL" id="VUZ39981.1"/>
    </source>
</evidence>
<evidence type="ECO:0000313" key="3">
    <source>
        <dbReference type="Proteomes" id="UP000321570"/>
    </source>
</evidence>
<proteinExistence type="predicted"/>
<reference evidence="2 3" key="1">
    <citation type="submission" date="2019-07" db="EMBL/GenBank/DDBJ databases">
        <authorList>
            <person name="Jastrzebski P J."/>
            <person name="Paukszto L."/>
            <person name="Jastrzebski P J."/>
        </authorList>
    </citation>
    <scope>NUCLEOTIDE SEQUENCE [LARGE SCALE GENOMIC DNA]</scope>
    <source>
        <strain evidence="2 3">WMS-il1</strain>
    </source>
</reference>
<feature type="non-terminal residue" evidence="2">
    <location>
        <position position="1"/>
    </location>
</feature>
<keyword evidence="1" id="KW-1133">Transmembrane helix</keyword>
<keyword evidence="3" id="KW-1185">Reference proteome</keyword>
<dbReference type="EMBL" id="CABIJS010000023">
    <property type="protein sequence ID" value="VUZ39981.1"/>
    <property type="molecule type" value="Genomic_DNA"/>
</dbReference>
<keyword evidence="1" id="KW-0472">Membrane</keyword>
<organism evidence="2 3">
    <name type="scientific">Hymenolepis diminuta</name>
    <name type="common">Rat tapeworm</name>
    <dbReference type="NCBI Taxonomy" id="6216"/>
    <lineage>
        <taxon>Eukaryota</taxon>
        <taxon>Metazoa</taxon>
        <taxon>Spiralia</taxon>
        <taxon>Lophotrochozoa</taxon>
        <taxon>Platyhelminthes</taxon>
        <taxon>Cestoda</taxon>
        <taxon>Eucestoda</taxon>
        <taxon>Cyclophyllidea</taxon>
        <taxon>Hymenolepididae</taxon>
        <taxon>Hymenolepis</taxon>
    </lineage>
</organism>
<dbReference type="Proteomes" id="UP000321570">
    <property type="component" value="Unassembled WGS sequence"/>
</dbReference>
<accession>A0A564XY79</accession>
<dbReference type="AlphaFoldDB" id="A0A564XY79"/>
<name>A0A564XY79_HYMDI</name>